<evidence type="ECO:0000313" key="1">
    <source>
        <dbReference type="EMBL" id="KAK3287729.1"/>
    </source>
</evidence>
<dbReference type="Proteomes" id="UP001190700">
    <property type="component" value="Unassembled WGS sequence"/>
</dbReference>
<sequence length="107" mass="11600">MVKRLGLKVMAMDVGGSQASHVARCDGTNAQFREYAYVDAIVVAGTPSATLHRMHVFVMETDSNWDLLCGTGPMVNSLKLSLDAFSSQWPPAGQEWTAGMAEPSRCH</sequence>
<dbReference type="EMBL" id="LGRX02000758">
    <property type="protein sequence ID" value="KAK3287729.1"/>
    <property type="molecule type" value="Genomic_DNA"/>
</dbReference>
<comment type="caution">
    <text evidence="1">The sequence shown here is derived from an EMBL/GenBank/DDBJ whole genome shotgun (WGS) entry which is preliminary data.</text>
</comment>
<reference evidence="1 2" key="1">
    <citation type="journal article" date="2015" name="Genome Biol. Evol.">
        <title>Comparative Genomics of a Bacterivorous Green Alga Reveals Evolutionary Causalities and Consequences of Phago-Mixotrophic Mode of Nutrition.</title>
        <authorList>
            <person name="Burns J.A."/>
            <person name="Paasch A."/>
            <person name="Narechania A."/>
            <person name="Kim E."/>
        </authorList>
    </citation>
    <scope>NUCLEOTIDE SEQUENCE [LARGE SCALE GENOMIC DNA]</scope>
    <source>
        <strain evidence="1 2">PLY_AMNH</strain>
    </source>
</reference>
<accession>A0AAE0H0Q2</accession>
<keyword evidence="2" id="KW-1185">Reference proteome</keyword>
<proteinExistence type="predicted"/>
<name>A0AAE0H0Q2_9CHLO</name>
<dbReference type="AlphaFoldDB" id="A0AAE0H0Q2"/>
<organism evidence="1 2">
    <name type="scientific">Cymbomonas tetramitiformis</name>
    <dbReference type="NCBI Taxonomy" id="36881"/>
    <lineage>
        <taxon>Eukaryota</taxon>
        <taxon>Viridiplantae</taxon>
        <taxon>Chlorophyta</taxon>
        <taxon>Pyramimonadophyceae</taxon>
        <taxon>Pyramimonadales</taxon>
        <taxon>Pyramimonadaceae</taxon>
        <taxon>Cymbomonas</taxon>
    </lineage>
</organism>
<evidence type="ECO:0000313" key="2">
    <source>
        <dbReference type="Proteomes" id="UP001190700"/>
    </source>
</evidence>
<protein>
    <submittedName>
        <fullName evidence="1">Uncharacterized protein</fullName>
    </submittedName>
</protein>
<gene>
    <name evidence="1" type="ORF">CYMTET_4781</name>
</gene>